<dbReference type="InterPro" id="IPR036909">
    <property type="entry name" value="Cyt_c-like_dom_sf"/>
</dbReference>
<evidence type="ECO:0000259" key="4">
    <source>
        <dbReference type="PROSITE" id="PS51007"/>
    </source>
</evidence>
<feature type="domain" description="Cytochrome c" evidence="4">
    <location>
        <begin position="15"/>
        <end position="98"/>
    </location>
</feature>
<dbReference type="PANTHER" id="PTHR33751">
    <property type="entry name" value="CBB3-TYPE CYTOCHROME C OXIDASE SUBUNIT FIXP"/>
    <property type="match status" value="1"/>
</dbReference>
<dbReference type="GO" id="GO:0046872">
    <property type="term" value="F:metal ion binding"/>
    <property type="evidence" value="ECO:0007669"/>
    <property type="project" value="UniProtKB-KW"/>
</dbReference>
<dbReference type="Pfam" id="PF00034">
    <property type="entry name" value="Cytochrom_C"/>
    <property type="match status" value="1"/>
</dbReference>
<accession>A0A1W1BKI5</accession>
<keyword evidence="1" id="KW-0349">Heme</keyword>
<dbReference type="EMBL" id="FPHG01000021">
    <property type="protein sequence ID" value="SFV54023.1"/>
    <property type="molecule type" value="Genomic_DNA"/>
</dbReference>
<dbReference type="SUPFAM" id="SSF46626">
    <property type="entry name" value="Cytochrome c"/>
    <property type="match status" value="1"/>
</dbReference>
<proteinExistence type="predicted"/>
<dbReference type="Gene3D" id="1.10.760.10">
    <property type="entry name" value="Cytochrome c-like domain"/>
    <property type="match status" value="1"/>
</dbReference>
<dbReference type="GO" id="GO:0009055">
    <property type="term" value="F:electron transfer activity"/>
    <property type="evidence" value="ECO:0007669"/>
    <property type="project" value="InterPro"/>
</dbReference>
<sequence length="99" mass="10320">MKKIVIAMLFAGSTLLMADGAASFAKCAGCHGQNGEKSALNKSAIIAGQDAAKTVEQIKGYKAGTLNQHGMGGMMKMQVASLDDKAIQEIADYIATLKK</sequence>
<protein>
    <submittedName>
        <fullName evidence="5">Cytochrome C553 (Soluble cytochrome f)</fullName>
    </submittedName>
</protein>
<reference evidence="5" key="1">
    <citation type="submission" date="2016-10" db="EMBL/GenBank/DDBJ databases">
        <authorList>
            <person name="de Groot N.N."/>
        </authorList>
    </citation>
    <scope>NUCLEOTIDE SEQUENCE</scope>
</reference>
<evidence type="ECO:0000256" key="1">
    <source>
        <dbReference type="ARBA" id="ARBA00022617"/>
    </source>
</evidence>
<dbReference type="GO" id="GO:0020037">
    <property type="term" value="F:heme binding"/>
    <property type="evidence" value="ECO:0007669"/>
    <property type="project" value="InterPro"/>
</dbReference>
<dbReference type="PANTHER" id="PTHR33751:SF1">
    <property type="entry name" value="CBB3-TYPE CYTOCHROME C OXIDASE SUBUNIT FIXP"/>
    <property type="match status" value="1"/>
</dbReference>
<dbReference type="PROSITE" id="PS51007">
    <property type="entry name" value="CYTC"/>
    <property type="match status" value="1"/>
</dbReference>
<keyword evidence="2" id="KW-0479">Metal-binding</keyword>
<keyword evidence="3" id="KW-0408">Iron</keyword>
<name>A0A1W1BKI5_9ZZZZ</name>
<dbReference type="InterPro" id="IPR050597">
    <property type="entry name" value="Cytochrome_c_Oxidase_Subunit"/>
</dbReference>
<dbReference type="AlphaFoldDB" id="A0A1W1BKI5"/>
<evidence type="ECO:0000313" key="5">
    <source>
        <dbReference type="EMBL" id="SFV54023.1"/>
    </source>
</evidence>
<evidence type="ECO:0000256" key="2">
    <source>
        <dbReference type="ARBA" id="ARBA00022723"/>
    </source>
</evidence>
<evidence type="ECO:0000256" key="3">
    <source>
        <dbReference type="ARBA" id="ARBA00023004"/>
    </source>
</evidence>
<organism evidence="5">
    <name type="scientific">hydrothermal vent metagenome</name>
    <dbReference type="NCBI Taxonomy" id="652676"/>
    <lineage>
        <taxon>unclassified sequences</taxon>
        <taxon>metagenomes</taxon>
        <taxon>ecological metagenomes</taxon>
    </lineage>
</organism>
<gene>
    <name evidence="5" type="ORF">MNB_SV-9-669</name>
</gene>
<dbReference type="InterPro" id="IPR009056">
    <property type="entry name" value="Cyt_c-like_dom"/>
</dbReference>